<protein>
    <submittedName>
        <fullName evidence="1">Uncharacterized protein</fullName>
    </submittedName>
</protein>
<sequence length="45" mass="5190">MENCLECSNHNDLTLLGYNQTLRNRITNFLISFVIEGAEDMSKIK</sequence>
<accession>A0A1M5KME0</accession>
<gene>
    <name evidence="1" type="ORF">SAMN04488116_1671</name>
</gene>
<dbReference type="STRING" id="570519.SAMN04488116_1671"/>
<dbReference type="AlphaFoldDB" id="A0A1M5KME0"/>
<proteinExistence type="predicted"/>
<evidence type="ECO:0000313" key="2">
    <source>
        <dbReference type="Proteomes" id="UP000184532"/>
    </source>
</evidence>
<dbReference type="Proteomes" id="UP000184532">
    <property type="component" value="Unassembled WGS sequence"/>
</dbReference>
<evidence type="ECO:0000313" key="1">
    <source>
        <dbReference type="EMBL" id="SHG53964.1"/>
    </source>
</evidence>
<name>A0A1M5KME0_9FLAO</name>
<organism evidence="1 2">
    <name type="scientific">Flagellimonas flava</name>
    <dbReference type="NCBI Taxonomy" id="570519"/>
    <lineage>
        <taxon>Bacteria</taxon>
        <taxon>Pseudomonadati</taxon>
        <taxon>Bacteroidota</taxon>
        <taxon>Flavobacteriia</taxon>
        <taxon>Flavobacteriales</taxon>
        <taxon>Flavobacteriaceae</taxon>
        <taxon>Flagellimonas</taxon>
    </lineage>
</organism>
<reference evidence="2" key="1">
    <citation type="submission" date="2016-11" db="EMBL/GenBank/DDBJ databases">
        <authorList>
            <person name="Varghese N."/>
            <person name="Submissions S."/>
        </authorList>
    </citation>
    <scope>NUCLEOTIDE SEQUENCE [LARGE SCALE GENOMIC DNA]</scope>
    <source>
        <strain evidence="2">DSM 22638</strain>
    </source>
</reference>
<dbReference type="EMBL" id="FQWL01000002">
    <property type="protein sequence ID" value="SHG53964.1"/>
    <property type="molecule type" value="Genomic_DNA"/>
</dbReference>
<keyword evidence="2" id="KW-1185">Reference proteome</keyword>